<evidence type="ECO:0000256" key="2">
    <source>
        <dbReference type="ARBA" id="ARBA00007809"/>
    </source>
</evidence>
<feature type="transmembrane region" description="Helical" evidence="10">
    <location>
        <begin position="171"/>
        <end position="202"/>
    </location>
</feature>
<proteinExistence type="inferred from homology"/>
<protein>
    <recommendedName>
        <fullName evidence="13">Bidirectional sugar transporter SWEET</fullName>
    </recommendedName>
</protein>
<dbReference type="FunFam" id="1.20.1280.290:FF:000001">
    <property type="entry name" value="Bidirectional sugar transporter SWEET"/>
    <property type="match status" value="1"/>
</dbReference>
<evidence type="ECO:0000256" key="6">
    <source>
        <dbReference type="ARBA" id="ARBA00022737"/>
    </source>
</evidence>
<dbReference type="Pfam" id="PF03083">
    <property type="entry name" value="MtN3_slv"/>
    <property type="match status" value="2"/>
</dbReference>
<dbReference type="PANTHER" id="PTHR10791:SF22">
    <property type="entry name" value="BIDIRECTIONAL SUGAR TRANSPORTER SWEET11"/>
    <property type="match status" value="1"/>
</dbReference>
<dbReference type="GO" id="GO:0016020">
    <property type="term" value="C:membrane"/>
    <property type="evidence" value="ECO:0007669"/>
    <property type="project" value="InterPro"/>
</dbReference>
<evidence type="ECO:0000256" key="7">
    <source>
        <dbReference type="ARBA" id="ARBA00022989"/>
    </source>
</evidence>
<evidence type="ECO:0000256" key="9">
    <source>
        <dbReference type="SAM" id="MobiDB-lite"/>
    </source>
</evidence>
<evidence type="ECO:0000256" key="1">
    <source>
        <dbReference type="ARBA" id="ARBA00004127"/>
    </source>
</evidence>
<feature type="compositionally biased region" description="Basic and acidic residues" evidence="9">
    <location>
        <begin position="350"/>
        <end position="363"/>
    </location>
</feature>
<comment type="similarity">
    <text evidence="2">Belongs to the SWEET sugar transporter family.</text>
</comment>
<dbReference type="Proteomes" id="UP001141806">
    <property type="component" value="Unassembled WGS sequence"/>
</dbReference>
<evidence type="ECO:0000313" key="11">
    <source>
        <dbReference type="EMBL" id="KAJ4974596.1"/>
    </source>
</evidence>
<feature type="transmembrane region" description="Helical" evidence="10">
    <location>
        <begin position="107"/>
        <end position="127"/>
    </location>
</feature>
<organism evidence="11 12">
    <name type="scientific">Protea cynaroides</name>
    <dbReference type="NCBI Taxonomy" id="273540"/>
    <lineage>
        <taxon>Eukaryota</taxon>
        <taxon>Viridiplantae</taxon>
        <taxon>Streptophyta</taxon>
        <taxon>Embryophyta</taxon>
        <taxon>Tracheophyta</taxon>
        <taxon>Spermatophyta</taxon>
        <taxon>Magnoliopsida</taxon>
        <taxon>Proteales</taxon>
        <taxon>Proteaceae</taxon>
        <taxon>Protea</taxon>
    </lineage>
</organism>
<keyword evidence="12" id="KW-1185">Reference proteome</keyword>
<feature type="transmembrane region" description="Helical" evidence="10">
    <location>
        <begin position="49"/>
        <end position="66"/>
    </location>
</feature>
<evidence type="ECO:0008006" key="13">
    <source>
        <dbReference type="Google" id="ProtNLM"/>
    </source>
</evidence>
<keyword evidence="5 10" id="KW-0812">Transmembrane</keyword>
<accession>A0A9Q0KQP5</accession>
<evidence type="ECO:0000256" key="5">
    <source>
        <dbReference type="ARBA" id="ARBA00022692"/>
    </source>
</evidence>
<keyword evidence="7 10" id="KW-1133">Transmembrane helix</keyword>
<dbReference type="InterPro" id="IPR004316">
    <property type="entry name" value="SWEET_rpt"/>
</dbReference>
<dbReference type="GO" id="GO:0051119">
    <property type="term" value="F:sugar transmembrane transporter activity"/>
    <property type="evidence" value="ECO:0007669"/>
    <property type="project" value="InterPro"/>
</dbReference>
<dbReference type="InterPro" id="IPR047664">
    <property type="entry name" value="SWEET"/>
</dbReference>
<dbReference type="EMBL" id="JAMYWD010000004">
    <property type="protein sequence ID" value="KAJ4974596.1"/>
    <property type="molecule type" value="Genomic_DNA"/>
</dbReference>
<keyword evidence="4" id="KW-0762">Sugar transport</keyword>
<feature type="transmembrane region" description="Helical" evidence="10">
    <location>
        <begin position="72"/>
        <end position="95"/>
    </location>
</feature>
<comment type="subcellular location">
    <subcellularLocation>
        <location evidence="1">Endomembrane system</location>
        <topology evidence="1">Multi-pass membrane protein</topology>
    </subcellularLocation>
</comment>
<evidence type="ECO:0000313" key="12">
    <source>
        <dbReference type="Proteomes" id="UP001141806"/>
    </source>
</evidence>
<gene>
    <name evidence="11" type="ORF">NE237_007770</name>
</gene>
<dbReference type="AlphaFoldDB" id="A0A9Q0KQP5"/>
<feature type="region of interest" description="Disordered" evidence="9">
    <location>
        <begin position="350"/>
        <end position="376"/>
    </location>
</feature>
<evidence type="ECO:0000256" key="8">
    <source>
        <dbReference type="ARBA" id="ARBA00023136"/>
    </source>
</evidence>
<keyword evidence="8 10" id="KW-0472">Membrane</keyword>
<sequence>MSMLAIHQNRLVFTFGLLGNLISFLVYIAPTPTFVRIYRKKSTEEFQSLPYVVALFSAMLWIYYALLKTDAYYLITINSIGCVIETIYIVMYLVYAPRRTRIMTAKLLLLLNLGVFCLILILSQYLAKGQKRVGLVGWVCVAFSLSVFVAPLSIVRLVIRTRSVEYMPFTLSFFLTLCAVMWFLYGFLVRDLFIAMVLYLIYKDWNKKVKAMEEQKMEEQIIDVIRLSMMRCSEAVHPVDPQDEPITEDNILWNLQEEINGGVSIVAICGCTVKCNAMGILRLPEARSLPSYRKIGYTQQECPVHAVQFITLSDSQRNNVVLLRCSSERLARCFQMMLYVMYKDSNKIKEEQKQKQQEHEMSDVNKLSTTGGCSEPLEMDAKSIHEKDKVGDDENKPLDDQFERREEYKIQIAIPIEPLEMDAKFIHEEDNVDDDQNKPLDDQFDRMEKYKIQIGIPTEAQLIECGA</sequence>
<dbReference type="PANTHER" id="PTHR10791">
    <property type="entry name" value="RAG1-ACTIVATING PROTEIN 1"/>
    <property type="match status" value="1"/>
</dbReference>
<feature type="transmembrane region" description="Helical" evidence="10">
    <location>
        <begin position="133"/>
        <end position="159"/>
    </location>
</feature>
<evidence type="ECO:0000256" key="4">
    <source>
        <dbReference type="ARBA" id="ARBA00022597"/>
    </source>
</evidence>
<evidence type="ECO:0000256" key="10">
    <source>
        <dbReference type="SAM" id="Phobius"/>
    </source>
</evidence>
<reference evidence="11" key="1">
    <citation type="journal article" date="2023" name="Plant J.">
        <title>The genome of the king protea, Protea cynaroides.</title>
        <authorList>
            <person name="Chang J."/>
            <person name="Duong T.A."/>
            <person name="Schoeman C."/>
            <person name="Ma X."/>
            <person name="Roodt D."/>
            <person name="Barker N."/>
            <person name="Li Z."/>
            <person name="Van de Peer Y."/>
            <person name="Mizrachi E."/>
        </authorList>
    </citation>
    <scope>NUCLEOTIDE SEQUENCE</scope>
    <source>
        <tissue evidence="11">Young leaves</tissue>
    </source>
</reference>
<evidence type="ECO:0000256" key="3">
    <source>
        <dbReference type="ARBA" id="ARBA00022448"/>
    </source>
</evidence>
<feature type="transmembrane region" description="Helical" evidence="10">
    <location>
        <begin position="12"/>
        <end position="29"/>
    </location>
</feature>
<comment type="caution">
    <text evidence="11">The sequence shown here is derived from an EMBL/GenBank/DDBJ whole genome shotgun (WGS) entry which is preliminary data.</text>
</comment>
<dbReference type="GO" id="GO:0012505">
    <property type="term" value="C:endomembrane system"/>
    <property type="evidence" value="ECO:0007669"/>
    <property type="project" value="UniProtKB-SubCell"/>
</dbReference>
<name>A0A9Q0KQP5_9MAGN</name>
<keyword evidence="3" id="KW-0813">Transport</keyword>
<keyword evidence="6" id="KW-0677">Repeat</keyword>
<dbReference type="OrthoDB" id="409725at2759"/>
<dbReference type="Gene3D" id="1.20.1280.290">
    <property type="match status" value="2"/>
</dbReference>